<gene>
    <name evidence="1" type="ORF">LCGC14_2316440</name>
</gene>
<evidence type="ECO:0000313" key="1">
    <source>
        <dbReference type="EMBL" id="KKL49345.1"/>
    </source>
</evidence>
<name>A0A0F9EWK7_9ZZZZ</name>
<dbReference type="AlphaFoldDB" id="A0A0F9EWK7"/>
<protein>
    <recommendedName>
        <fullName evidence="2">Muconolactone isomerase domain-containing protein</fullName>
    </recommendedName>
</protein>
<accession>A0A0F9EWK7</accession>
<comment type="caution">
    <text evidence="1">The sequence shown here is derived from an EMBL/GenBank/DDBJ whole genome shotgun (WGS) entry which is preliminary data.</text>
</comment>
<sequence>MVLLGIGKYPMQSTKKMVKRMMEMPRLPEYIKGKGNYVYTDEEGAVGLVIYEFDSVKADEAIEQIGNSYWRFYDVPGFSFQLIPMAKARDAAKKFLELAQ</sequence>
<proteinExistence type="predicted"/>
<dbReference type="EMBL" id="LAZR01032988">
    <property type="protein sequence ID" value="KKL49345.1"/>
    <property type="molecule type" value="Genomic_DNA"/>
</dbReference>
<organism evidence="1">
    <name type="scientific">marine sediment metagenome</name>
    <dbReference type="NCBI Taxonomy" id="412755"/>
    <lineage>
        <taxon>unclassified sequences</taxon>
        <taxon>metagenomes</taxon>
        <taxon>ecological metagenomes</taxon>
    </lineage>
</organism>
<reference evidence="1" key="1">
    <citation type="journal article" date="2015" name="Nature">
        <title>Complex archaea that bridge the gap between prokaryotes and eukaryotes.</title>
        <authorList>
            <person name="Spang A."/>
            <person name="Saw J.H."/>
            <person name="Jorgensen S.L."/>
            <person name="Zaremba-Niedzwiedzka K."/>
            <person name="Martijn J."/>
            <person name="Lind A.E."/>
            <person name="van Eijk R."/>
            <person name="Schleper C."/>
            <person name="Guy L."/>
            <person name="Ettema T.J."/>
        </authorList>
    </citation>
    <scope>NUCLEOTIDE SEQUENCE</scope>
</reference>
<evidence type="ECO:0008006" key="2">
    <source>
        <dbReference type="Google" id="ProtNLM"/>
    </source>
</evidence>